<name>A0A5J4NHV7_9TREM</name>
<protein>
    <submittedName>
        <fullName evidence="1">Uncharacterized protein</fullName>
    </submittedName>
</protein>
<gene>
    <name evidence="1" type="ORF">DEA37_0013091</name>
</gene>
<evidence type="ECO:0000313" key="1">
    <source>
        <dbReference type="EMBL" id="KAA3675034.1"/>
    </source>
</evidence>
<dbReference type="EMBL" id="QNGE01002762">
    <property type="protein sequence ID" value="KAA3675034.1"/>
    <property type="molecule type" value="Genomic_DNA"/>
</dbReference>
<comment type="caution">
    <text evidence="1">The sequence shown here is derived from an EMBL/GenBank/DDBJ whole genome shotgun (WGS) entry which is preliminary data.</text>
</comment>
<sequence>MRLSSKAVSNQNSQKEKWLNEKSRCVGTQLLGWTYQNALLSGLSKSSVAARPLATTNASNWKSDRSVLHNRLLRNQKEFKFYHYDDPRAYIIQYRRDCSSVATVNAGDGPLEMFKCMEHSGRCGMTSKPDSNVEASAKRAPAVKIENVGVERDDSTANTTTAPSAVVDSKCVRTQAGIKLVPITQSNTQVIDSKATTTISTSSSFTVVKTTSTGPTAVQLWPVDLCNNSLVLPRPNPNGLTELSCLSADRVARRSHVPASHTNPRRDGLRTALVGLRGPNVGHIHLKQPARLASFGHQLAGPNSYPSVTGHMWSQNAALRDTSTNLEDKNTSNHFRVKSSNPWISSNGRTTTRKVITVSLTK</sequence>
<evidence type="ECO:0000313" key="2">
    <source>
        <dbReference type="Proteomes" id="UP000324629"/>
    </source>
</evidence>
<dbReference type="AlphaFoldDB" id="A0A5J4NHV7"/>
<accession>A0A5J4NHV7</accession>
<dbReference type="Proteomes" id="UP000324629">
    <property type="component" value="Unassembled WGS sequence"/>
</dbReference>
<organism evidence="1 2">
    <name type="scientific">Paragonimus westermani</name>
    <dbReference type="NCBI Taxonomy" id="34504"/>
    <lineage>
        <taxon>Eukaryota</taxon>
        <taxon>Metazoa</taxon>
        <taxon>Spiralia</taxon>
        <taxon>Lophotrochozoa</taxon>
        <taxon>Platyhelminthes</taxon>
        <taxon>Trematoda</taxon>
        <taxon>Digenea</taxon>
        <taxon>Plagiorchiida</taxon>
        <taxon>Troglotremata</taxon>
        <taxon>Troglotrematidae</taxon>
        <taxon>Paragonimus</taxon>
    </lineage>
</organism>
<reference evidence="1 2" key="1">
    <citation type="journal article" date="2019" name="Gigascience">
        <title>Whole-genome sequence of the oriental lung fluke Paragonimus westermani.</title>
        <authorList>
            <person name="Oey H."/>
            <person name="Zakrzewski M."/>
            <person name="Narain K."/>
            <person name="Devi K.R."/>
            <person name="Agatsuma T."/>
            <person name="Nawaratna S."/>
            <person name="Gobert G.N."/>
            <person name="Jones M.K."/>
            <person name="Ragan M.A."/>
            <person name="McManus D.P."/>
            <person name="Krause L."/>
        </authorList>
    </citation>
    <scope>NUCLEOTIDE SEQUENCE [LARGE SCALE GENOMIC DNA]</scope>
    <source>
        <strain evidence="1 2">IND2009</strain>
    </source>
</reference>
<proteinExistence type="predicted"/>
<keyword evidence="2" id="KW-1185">Reference proteome</keyword>